<dbReference type="InParanoid" id="A0A1X2HFS6"/>
<dbReference type="PANTHER" id="PTHR14879">
    <property type="entry name" value="CASPASE REGULATOR, RING FINGER DOMAIN-CONTAINING"/>
    <property type="match status" value="1"/>
</dbReference>
<keyword evidence="1" id="KW-0479">Metal-binding</keyword>
<name>A0A1X2HFS6_SYNRA</name>
<feature type="compositionally biased region" description="Pro residues" evidence="2">
    <location>
        <begin position="189"/>
        <end position="211"/>
    </location>
</feature>
<dbReference type="InterPro" id="IPR055111">
    <property type="entry name" value="RNF34_RFFL_HeH"/>
</dbReference>
<proteinExistence type="predicted"/>
<dbReference type="PROSITE" id="PS50089">
    <property type="entry name" value="ZF_RING_2"/>
    <property type="match status" value="1"/>
</dbReference>
<gene>
    <name evidence="4" type="ORF">BCR43DRAFT_523918</name>
</gene>
<keyword evidence="5" id="KW-1185">Reference proteome</keyword>
<dbReference type="PANTHER" id="PTHR14879:SF5">
    <property type="entry name" value="RING-TYPE DOMAIN-CONTAINING PROTEIN"/>
    <property type="match status" value="1"/>
</dbReference>
<evidence type="ECO:0000313" key="5">
    <source>
        <dbReference type="Proteomes" id="UP000242180"/>
    </source>
</evidence>
<accession>A0A1X2HFS6</accession>
<dbReference type="EMBL" id="MCGN01000004">
    <property type="protein sequence ID" value="ORY97804.1"/>
    <property type="molecule type" value="Genomic_DNA"/>
</dbReference>
<feature type="domain" description="RING-type" evidence="3">
    <location>
        <begin position="292"/>
        <end position="331"/>
    </location>
</feature>
<sequence>MQQMNSSALSQLPLKSLKKYLEAYNLSSAAAIEKDDLVRIILNTRPISDESEVYYRSHRKPAAPSTAEEASPISRVFNEIGDMIAGNVDKQEQKQQERQQRQQQQQDAYRRQQQQQQHEAYQRQQQHQQEAFRRQQQQQRQQQEAYARQQQIRREQHEAMLRQRREQQEIYRRQQQQQQQTGPSSSSNYPPPPHTNLYPPPNPPRPQPSPPAMRSDNFLSLDDMIQSKVDPASLSVRTLKAILKANFVEHAHVLEKSDLVSRVQRLAEERQKDLAARNNTSSSSGVDDATLCRICFDAQQNCVYLDCGHMVSCMDCGKQLVSTKNECPICREPILKLVHVFRS</sequence>
<dbReference type="OrthoDB" id="3045089at2759"/>
<feature type="compositionally biased region" description="Basic and acidic residues" evidence="2">
    <location>
        <begin position="89"/>
        <end position="100"/>
    </location>
</feature>
<feature type="compositionally biased region" description="Low complexity" evidence="2">
    <location>
        <begin position="173"/>
        <end position="188"/>
    </location>
</feature>
<dbReference type="SUPFAM" id="SSF57850">
    <property type="entry name" value="RING/U-box"/>
    <property type="match status" value="1"/>
</dbReference>
<reference evidence="4 5" key="1">
    <citation type="submission" date="2016-07" db="EMBL/GenBank/DDBJ databases">
        <title>Pervasive Adenine N6-methylation of Active Genes in Fungi.</title>
        <authorList>
            <consortium name="DOE Joint Genome Institute"/>
            <person name="Mondo S.J."/>
            <person name="Dannebaum R.O."/>
            <person name="Kuo R.C."/>
            <person name="Labutti K."/>
            <person name="Haridas S."/>
            <person name="Kuo A."/>
            <person name="Salamov A."/>
            <person name="Ahrendt S.R."/>
            <person name="Lipzen A."/>
            <person name="Sullivan W."/>
            <person name="Andreopoulos W.B."/>
            <person name="Clum A."/>
            <person name="Lindquist E."/>
            <person name="Daum C."/>
            <person name="Ramamoorthy G.K."/>
            <person name="Gryganskyi A."/>
            <person name="Culley D."/>
            <person name="Magnuson J.K."/>
            <person name="James T.Y."/>
            <person name="O'Malley M.A."/>
            <person name="Stajich J.E."/>
            <person name="Spatafora J.W."/>
            <person name="Visel A."/>
            <person name="Grigoriev I.V."/>
        </authorList>
    </citation>
    <scope>NUCLEOTIDE SEQUENCE [LARGE SCALE GENOMIC DNA]</scope>
    <source>
        <strain evidence="4 5">NRRL 2496</strain>
    </source>
</reference>
<evidence type="ECO:0000313" key="4">
    <source>
        <dbReference type="EMBL" id="ORY97804.1"/>
    </source>
</evidence>
<comment type="caution">
    <text evidence="4">The sequence shown here is derived from an EMBL/GenBank/DDBJ whole genome shotgun (WGS) entry which is preliminary data.</text>
</comment>
<evidence type="ECO:0000256" key="1">
    <source>
        <dbReference type="PROSITE-ProRule" id="PRU00175"/>
    </source>
</evidence>
<dbReference type="InterPro" id="IPR051728">
    <property type="entry name" value="RING-FYVE_E3_ubiquitin-ligase"/>
</dbReference>
<evidence type="ECO:0000259" key="3">
    <source>
        <dbReference type="PROSITE" id="PS50089"/>
    </source>
</evidence>
<dbReference type="Pfam" id="PF22968">
    <property type="entry name" value="RNF34L-like_3rd"/>
    <property type="match status" value="1"/>
</dbReference>
<evidence type="ECO:0000256" key="2">
    <source>
        <dbReference type="SAM" id="MobiDB-lite"/>
    </source>
</evidence>
<dbReference type="OMA" id="SYSGCCE"/>
<organism evidence="4 5">
    <name type="scientific">Syncephalastrum racemosum</name>
    <name type="common">Filamentous fungus</name>
    <dbReference type="NCBI Taxonomy" id="13706"/>
    <lineage>
        <taxon>Eukaryota</taxon>
        <taxon>Fungi</taxon>
        <taxon>Fungi incertae sedis</taxon>
        <taxon>Mucoromycota</taxon>
        <taxon>Mucoromycotina</taxon>
        <taxon>Mucoromycetes</taxon>
        <taxon>Mucorales</taxon>
        <taxon>Syncephalastraceae</taxon>
        <taxon>Syncephalastrum</taxon>
    </lineage>
</organism>
<dbReference type="Gene3D" id="3.30.40.10">
    <property type="entry name" value="Zinc/RING finger domain, C3HC4 (zinc finger)"/>
    <property type="match status" value="1"/>
</dbReference>
<dbReference type="Pfam" id="PF13920">
    <property type="entry name" value="zf-C3HC4_3"/>
    <property type="match status" value="1"/>
</dbReference>
<keyword evidence="1" id="KW-0863">Zinc-finger</keyword>
<dbReference type="GO" id="GO:0008270">
    <property type="term" value="F:zinc ion binding"/>
    <property type="evidence" value="ECO:0007669"/>
    <property type="project" value="UniProtKB-KW"/>
</dbReference>
<feature type="compositionally biased region" description="Basic and acidic residues" evidence="2">
    <location>
        <begin position="152"/>
        <end position="172"/>
    </location>
</feature>
<dbReference type="AlphaFoldDB" id="A0A1X2HFS6"/>
<protein>
    <recommendedName>
        <fullName evidence="3">RING-type domain-containing protein</fullName>
    </recommendedName>
</protein>
<keyword evidence="1" id="KW-0862">Zinc</keyword>
<dbReference type="CDD" id="cd16500">
    <property type="entry name" value="RING-HC_CARP"/>
    <property type="match status" value="1"/>
</dbReference>
<dbReference type="InterPro" id="IPR001841">
    <property type="entry name" value="Znf_RING"/>
</dbReference>
<dbReference type="InterPro" id="IPR013083">
    <property type="entry name" value="Znf_RING/FYVE/PHD"/>
</dbReference>
<feature type="region of interest" description="Disordered" evidence="2">
    <location>
        <begin position="89"/>
        <end position="217"/>
    </location>
</feature>
<feature type="compositionally biased region" description="Low complexity" evidence="2">
    <location>
        <begin position="101"/>
        <end position="150"/>
    </location>
</feature>
<dbReference type="Proteomes" id="UP000242180">
    <property type="component" value="Unassembled WGS sequence"/>
</dbReference>